<evidence type="ECO:0000256" key="8">
    <source>
        <dbReference type="ARBA" id="ARBA00038436"/>
    </source>
</evidence>
<dbReference type="GO" id="GO:0022857">
    <property type="term" value="F:transmembrane transporter activity"/>
    <property type="evidence" value="ECO:0007669"/>
    <property type="project" value="UniProtKB-UniRule"/>
</dbReference>
<dbReference type="GO" id="GO:0015740">
    <property type="term" value="P:C4-dicarboxylate transport"/>
    <property type="evidence" value="ECO:0007669"/>
    <property type="project" value="TreeGrafter"/>
</dbReference>
<feature type="transmembrane region" description="Helical" evidence="9">
    <location>
        <begin position="123"/>
        <end position="152"/>
    </location>
</feature>
<evidence type="ECO:0000256" key="2">
    <source>
        <dbReference type="ARBA" id="ARBA00022448"/>
    </source>
</evidence>
<sequence length="168" mass="18493">MRNLAALSSKHLNRVVEALVVLLMALLVLVVWIGVIDRYIFHWQLPWPQILARYLMIWTALLAISCAIARREHIGLLLAIELVPEVVRRMLLIAADLLGFALFAYLFWYGLDFAAGGINRQAMVFGLSLAPVFAAIPVAAGLSAIQLALVMLRDLGQNPVMGDAMGSE</sequence>
<keyword evidence="2 9" id="KW-0813">Transport</keyword>
<keyword evidence="12" id="KW-1185">Reference proteome</keyword>
<accession>A0A934UZJ8</accession>
<proteinExistence type="inferred from homology"/>
<keyword evidence="7 9" id="KW-0472">Membrane</keyword>
<feature type="transmembrane region" description="Helical" evidence="9">
    <location>
        <begin position="90"/>
        <end position="111"/>
    </location>
</feature>
<dbReference type="EMBL" id="NRRE01000017">
    <property type="protein sequence ID" value="MBK1696596.1"/>
    <property type="molecule type" value="Genomic_DNA"/>
</dbReference>
<dbReference type="PANTHER" id="PTHR35011:SF2">
    <property type="entry name" value="2,3-DIKETO-L-GULONATE TRAP TRANSPORTER SMALL PERMEASE PROTEIN YIAM"/>
    <property type="match status" value="1"/>
</dbReference>
<evidence type="ECO:0000313" key="11">
    <source>
        <dbReference type="EMBL" id="MBK1696596.1"/>
    </source>
</evidence>
<reference evidence="11" key="2">
    <citation type="journal article" date="2020" name="Microorganisms">
        <title>Osmotic Adaptation and Compatible Solute Biosynthesis of Phototrophic Bacteria as Revealed from Genome Analyses.</title>
        <authorList>
            <person name="Imhoff J.F."/>
            <person name="Rahn T."/>
            <person name="Kunzel S."/>
            <person name="Keller A."/>
            <person name="Neulinger S.C."/>
        </authorList>
    </citation>
    <scope>NUCLEOTIDE SEQUENCE</scope>
    <source>
        <strain evidence="11">DSM 9154</strain>
    </source>
</reference>
<evidence type="ECO:0000256" key="6">
    <source>
        <dbReference type="ARBA" id="ARBA00022989"/>
    </source>
</evidence>
<keyword evidence="5 9" id="KW-0812">Transmembrane</keyword>
<evidence type="ECO:0000256" key="9">
    <source>
        <dbReference type="RuleBase" id="RU369079"/>
    </source>
</evidence>
<keyword evidence="3" id="KW-1003">Cell membrane</keyword>
<evidence type="ECO:0000256" key="5">
    <source>
        <dbReference type="ARBA" id="ARBA00022692"/>
    </source>
</evidence>
<evidence type="ECO:0000256" key="7">
    <source>
        <dbReference type="ARBA" id="ARBA00023136"/>
    </source>
</evidence>
<dbReference type="AlphaFoldDB" id="A0A934UZJ8"/>
<dbReference type="InterPro" id="IPR007387">
    <property type="entry name" value="TRAP_DctQ"/>
</dbReference>
<comment type="function">
    <text evidence="9">Part of the tripartite ATP-independent periplasmic (TRAP) transport system.</text>
</comment>
<evidence type="ECO:0000259" key="10">
    <source>
        <dbReference type="Pfam" id="PF04290"/>
    </source>
</evidence>
<dbReference type="PANTHER" id="PTHR35011">
    <property type="entry name" value="2,3-DIKETO-L-GULONATE TRAP TRANSPORTER SMALL PERMEASE PROTEIN YIAM"/>
    <property type="match status" value="1"/>
</dbReference>
<feature type="transmembrane region" description="Helical" evidence="9">
    <location>
        <begin position="50"/>
        <end position="69"/>
    </location>
</feature>
<gene>
    <name evidence="11" type="ORF">CKO21_04985</name>
</gene>
<dbReference type="GO" id="GO:0005886">
    <property type="term" value="C:plasma membrane"/>
    <property type="evidence" value="ECO:0007669"/>
    <property type="project" value="UniProtKB-SubCell"/>
</dbReference>
<keyword evidence="4 9" id="KW-0997">Cell inner membrane</keyword>
<comment type="subcellular location">
    <subcellularLocation>
        <location evidence="1 9">Cell inner membrane</location>
        <topology evidence="1 9">Multi-pass membrane protein</topology>
    </subcellularLocation>
</comment>
<name>A0A934UZJ8_9PROT</name>
<dbReference type="Proteomes" id="UP000778970">
    <property type="component" value="Unassembled WGS sequence"/>
</dbReference>
<evidence type="ECO:0000313" key="12">
    <source>
        <dbReference type="Proteomes" id="UP000778970"/>
    </source>
</evidence>
<feature type="transmembrane region" description="Helical" evidence="9">
    <location>
        <begin position="12"/>
        <end position="35"/>
    </location>
</feature>
<feature type="domain" description="Tripartite ATP-independent periplasmic transporters DctQ component" evidence="10">
    <location>
        <begin position="27"/>
        <end position="155"/>
    </location>
</feature>
<dbReference type="InterPro" id="IPR055348">
    <property type="entry name" value="DctQ"/>
</dbReference>
<comment type="similarity">
    <text evidence="8 9">Belongs to the TRAP transporter small permease family.</text>
</comment>
<evidence type="ECO:0000256" key="1">
    <source>
        <dbReference type="ARBA" id="ARBA00004429"/>
    </source>
</evidence>
<comment type="caution">
    <text evidence="11">The sequence shown here is derived from an EMBL/GenBank/DDBJ whole genome shotgun (WGS) entry which is preliminary data.</text>
</comment>
<evidence type="ECO:0000256" key="4">
    <source>
        <dbReference type="ARBA" id="ARBA00022519"/>
    </source>
</evidence>
<dbReference type="RefSeq" id="WP_027289445.1">
    <property type="nucleotide sequence ID" value="NZ_NRRE01000017.1"/>
</dbReference>
<comment type="subunit">
    <text evidence="9">The complex comprises the extracytoplasmic solute receptor protein and the two transmembrane proteins.</text>
</comment>
<organism evidence="11 12">
    <name type="scientific">Rhodovibrio salinarum</name>
    <dbReference type="NCBI Taxonomy" id="1087"/>
    <lineage>
        <taxon>Bacteria</taxon>
        <taxon>Pseudomonadati</taxon>
        <taxon>Pseudomonadota</taxon>
        <taxon>Alphaproteobacteria</taxon>
        <taxon>Rhodospirillales</taxon>
        <taxon>Rhodovibrionaceae</taxon>
        <taxon>Rhodovibrio</taxon>
    </lineage>
</organism>
<protein>
    <recommendedName>
        <fullName evidence="9">TRAP transporter small permease protein</fullName>
    </recommendedName>
</protein>
<reference evidence="11" key="1">
    <citation type="submission" date="2017-08" db="EMBL/GenBank/DDBJ databases">
        <authorList>
            <person name="Imhoff J.F."/>
            <person name="Rahn T."/>
            <person name="Kuenzel S."/>
            <person name="Neulinger S.C."/>
        </authorList>
    </citation>
    <scope>NUCLEOTIDE SEQUENCE</scope>
    <source>
        <strain evidence="11">DSM 9154</strain>
    </source>
</reference>
<keyword evidence="6 9" id="KW-1133">Transmembrane helix</keyword>
<evidence type="ECO:0000256" key="3">
    <source>
        <dbReference type="ARBA" id="ARBA00022475"/>
    </source>
</evidence>
<dbReference type="Pfam" id="PF04290">
    <property type="entry name" value="DctQ"/>
    <property type="match status" value="1"/>
</dbReference>